<evidence type="ECO:0000256" key="1">
    <source>
        <dbReference type="ARBA" id="ARBA00022737"/>
    </source>
</evidence>
<sequence length="102" mass="11977">IKKNDFYEFKFDLPEKLERFVVEKGSVALDGISLTISDITRGSFSVWVIPETYRKTNLQYRKRSEWVNVESDIMAKYVEKQVSKYKNTSEISEKLLRNGGFL</sequence>
<dbReference type="InterPro" id="IPR017938">
    <property type="entry name" value="Riboflavin_synthase-like_b-brl"/>
</dbReference>
<comment type="caution">
    <text evidence="3">The sequence shown here is derived from an EMBL/GenBank/DDBJ whole genome shotgun (WGS) entry which is preliminary data.</text>
</comment>
<organism evidence="3">
    <name type="scientific">marine sediment metagenome</name>
    <dbReference type="NCBI Taxonomy" id="412755"/>
    <lineage>
        <taxon>unclassified sequences</taxon>
        <taxon>metagenomes</taxon>
        <taxon>ecological metagenomes</taxon>
    </lineage>
</organism>
<name>X0WH83_9ZZZZ</name>
<dbReference type="Pfam" id="PF00677">
    <property type="entry name" value="Lum_binding"/>
    <property type="match status" value="1"/>
</dbReference>
<keyword evidence="1" id="KW-0677">Repeat</keyword>
<dbReference type="AlphaFoldDB" id="X0WH83"/>
<dbReference type="InterPro" id="IPR023366">
    <property type="entry name" value="ATP_synth_asu-like_sf"/>
</dbReference>
<protein>
    <recommendedName>
        <fullName evidence="2">Lumazine-binding domain-containing protein</fullName>
    </recommendedName>
</protein>
<feature type="non-terminal residue" evidence="3">
    <location>
        <position position="1"/>
    </location>
</feature>
<dbReference type="PANTHER" id="PTHR21098">
    <property type="entry name" value="RIBOFLAVIN SYNTHASE ALPHA CHAIN"/>
    <property type="match status" value="1"/>
</dbReference>
<feature type="domain" description="Lumazine-binding" evidence="2">
    <location>
        <begin position="1"/>
        <end position="82"/>
    </location>
</feature>
<dbReference type="EMBL" id="BARS01022184">
    <property type="protein sequence ID" value="GAG12051.1"/>
    <property type="molecule type" value="Genomic_DNA"/>
</dbReference>
<dbReference type="GO" id="GO:0009231">
    <property type="term" value="P:riboflavin biosynthetic process"/>
    <property type="evidence" value="ECO:0007669"/>
    <property type="project" value="TreeGrafter"/>
</dbReference>
<dbReference type="InterPro" id="IPR001783">
    <property type="entry name" value="Lumazine-bd"/>
</dbReference>
<proteinExistence type="predicted"/>
<gene>
    <name evidence="3" type="ORF">S01H1_35494</name>
</gene>
<reference evidence="3" key="1">
    <citation type="journal article" date="2014" name="Front. Microbiol.">
        <title>High frequency of phylogenetically diverse reductive dehalogenase-homologous genes in deep subseafloor sedimentary metagenomes.</title>
        <authorList>
            <person name="Kawai M."/>
            <person name="Futagami T."/>
            <person name="Toyoda A."/>
            <person name="Takaki Y."/>
            <person name="Nishi S."/>
            <person name="Hori S."/>
            <person name="Arai W."/>
            <person name="Tsubouchi T."/>
            <person name="Morono Y."/>
            <person name="Uchiyama I."/>
            <person name="Ito T."/>
            <person name="Fujiyama A."/>
            <person name="Inagaki F."/>
            <person name="Takami H."/>
        </authorList>
    </citation>
    <scope>NUCLEOTIDE SEQUENCE</scope>
    <source>
        <strain evidence="3">Expedition CK06-06</strain>
    </source>
</reference>
<dbReference type="SUPFAM" id="SSF63380">
    <property type="entry name" value="Riboflavin synthase domain-like"/>
    <property type="match status" value="1"/>
</dbReference>
<dbReference type="GO" id="GO:0004746">
    <property type="term" value="F:riboflavin synthase activity"/>
    <property type="evidence" value="ECO:0007669"/>
    <property type="project" value="TreeGrafter"/>
</dbReference>
<dbReference type="PROSITE" id="PS51177">
    <property type="entry name" value="LUMAZINE_BIND"/>
    <property type="match status" value="1"/>
</dbReference>
<dbReference type="InterPro" id="IPR026017">
    <property type="entry name" value="Lumazine-bd_dom"/>
</dbReference>
<evidence type="ECO:0000313" key="3">
    <source>
        <dbReference type="EMBL" id="GAG12051.1"/>
    </source>
</evidence>
<accession>X0WH83</accession>
<dbReference type="PANTHER" id="PTHR21098:SF0">
    <property type="entry name" value="RIBOFLAVIN SYNTHASE"/>
    <property type="match status" value="1"/>
</dbReference>
<dbReference type="Gene3D" id="2.40.30.20">
    <property type="match status" value="1"/>
</dbReference>
<evidence type="ECO:0000259" key="2">
    <source>
        <dbReference type="PROSITE" id="PS51177"/>
    </source>
</evidence>